<reference evidence="3 4" key="1">
    <citation type="submission" date="2017-08" db="EMBL/GenBank/DDBJ databases">
        <title>Infants hospitalized years apart are colonized by the same room-sourced microbial strains.</title>
        <authorList>
            <person name="Brooks B."/>
            <person name="Olm M.R."/>
            <person name="Firek B.A."/>
            <person name="Baker R."/>
            <person name="Thomas B.C."/>
            <person name="Morowitz M.J."/>
            <person name="Banfield J.F."/>
        </authorList>
    </citation>
    <scope>NUCLEOTIDE SEQUENCE [LARGE SCALE GENOMIC DNA]</scope>
    <source>
        <strain evidence="3">S2_003_000_R2_14</strain>
    </source>
</reference>
<dbReference type="SUPFAM" id="SSF82171">
    <property type="entry name" value="DPP6 N-terminal domain-like"/>
    <property type="match status" value="1"/>
</dbReference>
<evidence type="ECO:0000313" key="4">
    <source>
        <dbReference type="Proteomes" id="UP000249061"/>
    </source>
</evidence>
<dbReference type="GO" id="GO:0008239">
    <property type="term" value="F:dipeptidyl-peptidase activity"/>
    <property type="evidence" value="ECO:0007669"/>
    <property type="project" value="TreeGrafter"/>
</dbReference>
<feature type="domain" description="Dipeptidylpeptidase IV N-terminal" evidence="2">
    <location>
        <begin position="156"/>
        <end position="482"/>
    </location>
</feature>
<dbReference type="EMBL" id="QFQP01000020">
    <property type="protein sequence ID" value="PZR09599.1"/>
    <property type="molecule type" value="Genomic_DNA"/>
</dbReference>
<name>A0A2W5T1X5_9BACT</name>
<dbReference type="PANTHER" id="PTHR11731:SF193">
    <property type="entry name" value="DIPEPTIDYL PEPTIDASE 9"/>
    <property type="match status" value="1"/>
</dbReference>
<gene>
    <name evidence="3" type="ORF">DI536_21925</name>
</gene>
<sequence>MSRLDMARSVPASWLRGNLPKVARRPRGPLLNLPRVPRSKQRAPMEALVMTLLTATPVTDGAFLREFAETRRYLSGRPVSVKVTPDGKSALFLRSGPKDNSQLLYELDLASGTTKELLTPAAVLNGASETLTAAEKARLERQRVSARGFTSYQLSPDGERLLVGLSGRLYVVERTGGKVLALKTGEGACIDPRFSPDGRSVAYVRDNDVQLIELAKNVERRVTKGGTDLKPHGLAEFVAQEEMDRYSGYWFSPDSKFIVFQETDHTGVETFTVTDPMHPEVKGDGFFYPRPGRTNASVKLGLVAVTGGAVKWLEWNAKDFPYLATVTWKDGPLTLLVQNRAQTKEQVLAVDEKTGKSRVLLTEEDAAWLNLRQDFPLWWKGEGFFWATERNGSAEIELRGVDGALKASWVKPGAGYDALVGFDAATKTLYFTGGPNPTAALLYRVVDGGAVEPVKAPGDALSTVMAKLTGRGAYIALSHTSTKAMPRHVVMKVDGSGVVDVPSVALEPSLKLNLDVFQLPNDGPWAAVLKPQNFEKGKKYPVILNVYGGPHHLEVSQVTRENLVLQWLANQGFIVVKADGRGTPRRTREWERAISHDFALTAAEQVNALQGIAKRVPEMDLARVGVYGWSFGGYLSALLAMSRGEVIKSSVSGAPVVDWLDYDTHYTERYLGVPEGTSPAYEKSSLLSYVKDSKRPVLLIHGTADDNVYFLHTLKLSDAMFKAGKPHSVLPLTNFTHMVPDPLVTERLWERIAVWFKETL</sequence>
<dbReference type="Pfam" id="PF00930">
    <property type="entry name" value="DPPIV_N"/>
    <property type="match status" value="1"/>
</dbReference>
<evidence type="ECO:0000259" key="1">
    <source>
        <dbReference type="Pfam" id="PF00326"/>
    </source>
</evidence>
<feature type="domain" description="Peptidase S9 prolyl oligopeptidase catalytic" evidence="1">
    <location>
        <begin position="564"/>
        <end position="760"/>
    </location>
</feature>
<proteinExistence type="predicted"/>
<comment type="caution">
    <text evidence="3">The sequence shown here is derived from an EMBL/GenBank/DDBJ whole genome shotgun (WGS) entry which is preliminary data.</text>
</comment>
<organism evidence="3 4">
    <name type="scientific">Archangium gephyra</name>
    <dbReference type="NCBI Taxonomy" id="48"/>
    <lineage>
        <taxon>Bacteria</taxon>
        <taxon>Pseudomonadati</taxon>
        <taxon>Myxococcota</taxon>
        <taxon>Myxococcia</taxon>
        <taxon>Myxococcales</taxon>
        <taxon>Cystobacterineae</taxon>
        <taxon>Archangiaceae</taxon>
        <taxon>Archangium</taxon>
    </lineage>
</organism>
<dbReference type="AlphaFoldDB" id="A0A2W5T1X5"/>
<dbReference type="SUPFAM" id="SSF53474">
    <property type="entry name" value="alpha/beta-Hydrolases"/>
    <property type="match status" value="1"/>
</dbReference>
<dbReference type="GO" id="GO:0008236">
    <property type="term" value="F:serine-type peptidase activity"/>
    <property type="evidence" value="ECO:0007669"/>
    <property type="project" value="InterPro"/>
</dbReference>
<evidence type="ECO:0000259" key="2">
    <source>
        <dbReference type="Pfam" id="PF00930"/>
    </source>
</evidence>
<protein>
    <submittedName>
        <fullName evidence="3">Peptidase</fullName>
    </submittedName>
</protein>
<dbReference type="InterPro" id="IPR050278">
    <property type="entry name" value="Serine_Prot_S9B/DPPIV"/>
</dbReference>
<dbReference type="InterPro" id="IPR002469">
    <property type="entry name" value="Peptidase_S9B_N"/>
</dbReference>
<dbReference type="Gene3D" id="2.140.10.30">
    <property type="entry name" value="Dipeptidylpeptidase IV, N-terminal domain"/>
    <property type="match status" value="1"/>
</dbReference>
<dbReference type="Pfam" id="PF00326">
    <property type="entry name" value="Peptidase_S9"/>
    <property type="match status" value="1"/>
</dbReference>
<dbReference type="GO" id="GO:0006508">
    <property type="term" value="P:proteolysis"/>
    <property type="evidence" value="ECO:0007669"/>
    <property type="project" value="InterPro"/>
</dbReference>
<dbReference type="Gene3D" id="3.40.50.1820">
    <property type="entry name" value="alpha/beta hydrolase"/>
    <property type="match status" value="1"/>
</dbReference>
<dbReference type="Proteomes" id="UP000249061">
    <property type="component" value="Unassembled WGS sequence"/>
</dbReference>
<evidence type="ECO:0000313" key="3">
    <source>
        <dbReference type="EMBL" id="PZR09599.1"/>
    </source>
</evidence>
<dbReference type="PANTHER" id="PTHR11731">
    <property type="entry name" value="PROTEASE FAMILY S9B,C DIPEPTIDYL-PEPTIDASE IV-RELATED"/>
    <property type="match status" value="1"/>
</dbReference>
<dbReference type="InterPro" id="IPR001375">
    <property type="entry name" value="Peptidase_S9_cat"/>
</dbReference>
<accession>A0A2W5T1X5</accession>
<dbReference type="InterPro" id="IPR029058">
    <property type="entry name" value="AB_hydrolase_fold"/>
</dbReference>